<evidence type="ECO:0000313" key="3">
    <source>
        <dbReference type="Proteomes" id="UP000219993"/>
    </source>
</evidence>
<evidence type="ECO:0000256" key="1">
    <source>
        <dbReference type="SAM" id="MobiDB-lite"/>
    </source>
</evidence>
<keyword evidence="3" id="KW-1185">Reference proteome</keyword>
<gene>
    <name evidence="2" type="ORF">BEI_2413</name>
</gene>
<feature type="region of interest" description="Disordered" evidence="1">
    <location>
        <begin position="35"/>
        <end position="55"/>
    </location>
</feature>
<dbReference type="EMBL" id="CP021435">
    <property type="protein sequence ID" value="ATJ83400.1"/>
    <property type="molecule type" value="Genomic_DNA"/>
</dbReference>
<sequence>MMTGYFDDGTSPGRSNWLLARPLRMSSQATNIMSLSRPTKLHGHEPHAYPERHTG</sequence>
<organism evidence="2 3">
    <name type="scientific">Halomonas beimenensis</name>
    <dbReference type="NCBI Taxonomy" id="475662"/>
    <lineage>
        <taxon>Bacteria</taxon>
        <taxon>Pseudomonadati</taxon>
        <taxon>Pseudomonadota</taxon>
        <taxon>Gammaproteobacteria</taxon>
        <taxon>Oceanospirillales</taxon>
        <taxon>Halomonadaceae</taxon>
        <taxon>Halomonas</taxon>
    </lineage>
</organism>
<proteinExistence type="predicted"/>
<dbReference type="KEGG" id="hbe:BEI_2413"/>
<reference evidence="2 3" key="1">
    <citation type="journal article" date="2017" name="Sci. Rep.">
        <title>Revealing the Saline Adaptation Strategies of the Halophilic Bacterium Halomonas beimenensis through High-throughput Omics and Transposon Mutagenesis Approaches.</title>
        <authorList>
            <person name="Chen Y.H."/>
            <person name="Lin S.S."/>
            <person name="Shyu Y.T."/>
        </authorList>
    </citation>
    <scope>NUCLEOTIDE SEQUENCE [LARGE SCALE GENOMIC DNA]</scope>
    <source>
        <strain evidence="2 3">NTU-111</strain>
    </source>
</reference>
<accession>A0A291P935</accession>
<evidence type="ECO:0000313" key="2">
    <source>
        <dbReference type="EMBL" id="ATJ83400.1"/>
    </source>
</evidence>
<dbReference type="Proteomes" id="UP000219993">
    <property type="component" value="Chromosome"/>
</dbReference>
<protein>
    <submittedName>
        <fullName evidence="2">Uncharacterized protein</fullName>
    </submittedName>
</protein>
<feature type="compositionally biased region" description="Basic and acidic residues" evidence="1">
    <location>
        <begin position="42"/>
        <end position="55"/>
    </location>
</feature>
<name>A0A291P935_9GAMM</name>
<dbReference type="AlphaFoldDB" id="A0A291P935"/>